<dbReference type="InterPro" id="IPR023214">
    <property type="entry name" value="HAD_sf"/>
</dbReference>
<evidence type="ECO:0000313" key="1">
    <source>
        <dbReference type="EMBL" id="HIX72701.1"/>
    </source>
</evidence>
<evidence type="ECO:0000313" key="2">
    <source>
        <dbReference type="Proteomes" id="UP000886805"/>
    </source>
</evidence>
<reference evidence="1" key="1">
    <citation type="journal article" date="2021" name="PeerJ">
        <title>Extensive microbial diversity within the chicken gut microbiome revealed by metagenomics and culture.</title>
        <authorList>
            <person name="Gilroy R."/>
            <person name="Ravi A."/>
            <person name="Getino M."/>
            <person name="Pursley I."/>
            <person name="Horton D.L."/>
            <person name="Alikhan N.F."/>
            <person name="Baker D."/>
            <person name="Gharbi K."/>
            <person name="Hall N."/>
            <person name="Watson M."/>
            <person name="Adriaenssens E.M."/>
            <person name="Foster-Nyarko E."/>
            <person name="Jarju S."/>
            <person name="Secka A."/>
            <person name="Antonio M."/>
            <person name="Oren A."/>
            <person name="Chaudhuri R.R."/>
            <person name="La Ragione R."/>
            <person name="Hildebrand F."/>
            <person name="Pallen M.J."/>
        </authorList>
    </citation>
    <scope>NUCLEOTIDE SEQUENCE</scope>
    <source>
        <strain evidence="1">ChiSxjej3B15-1167</strain>
    </source>
</reference>
<dbReference type="GO" id="GO:0005829">
    <property type="term" value="C:cytosol"/>
    <property type="evidence" value="ECO:0007669"/>
    <property type="project" value="TreeGrafter"/>
</dbReference>
<dbReference type="PANTHER" id="PTHR10000">
    <property type="entry name" value="PHOSPHOSERINE PHOSPHATASE"/>
    <property type="match status" value="1"/>
</dbReference>
<dbReference type="EMBL" id="DXEQ01000200">
    <property type="protein sequence ID" value="HIX72701.1"/>
    <property type="molecule type" value="Genomic_DNA"/>
</dbReference>
<accession>A0A9D2BE00</accession>
<dbReference type="InterPro" id="IPR036412">
    <property type="entry name" value="HAD-like_sf"/>
</dbReference>
<reference evidence="1" key="2">
    <citation type="submission" date="2021-04" db="EMBL/GenBank/DDBJ databases">
        <authorList>
            <person name="Gilroy R."/>
        </authorList>
    </citation>
    <scope>NUCLEOTIDE SEQUENCE</scope>
    <source>
        <strain evidence="1">ChiSxjej3B15-1167</strain>
    </source>
</reference>
<gene>
    <name evidence="1" type="ORF">H9849_06730</name>
</gene>
<feature type="non-terminal residue" evidence="1">
    <location>
        <position position="1"/>
    </location>
</feature>
<comment type="caution">
    <text evidence="1">The sequence shown here is derived from an EMBL/GenBank/DDBJ whole genome shotgun (WGS) entry which is preliminary data.</text>
</comment>
<dbReference type="PANTHER" id="PTHR10000:SF8">
    <property type="entry name" value="HAD SUPERFAMILY HYDROLASE-LIKE, TYPE 3"/>
    <property type="match status" value="1"/>
</dbReference>
<name>A0A9D2BE00_9FIRM</name>
<dbReference type="SUPFAM" id="SSF56784">
    <property type="entry name" value="HAD-like"/>
    <property type="match status" value="1"/>
</dbReference>
<proteinExistence type="predicted"/>
<dbReference type="GO" id="GO:0000287">
    <property type="term" value="F:magnesium ion binding"/>
    <property type="evidence" value="ECO:0007669"/>
    <property type="project" value="TreeGrafter"/>
</dbReference>
<dbReference type="AlphaFoldDB" id="A0A9D2BE00"/>
<keyword evidence="1" id="KW-0378">Hydrolase</keyword>
<dbReference type="Proteomes" id="UP000886805">
    <property type="component" value="Unassembled WGS sequence"/>
</dbReference>
<dbReference type="Pfam" id="PF08282">
    <property type="entry name" value="Hydrolase_3"/>
    <property type="match status" value="1"/>
</dbReference>
<protein>
    <submittedName>
        <fullName evidence="1">Cof-type HAD-IIB family hydrolase</fullName>
    </submittedName>
</protein>
<dbReference type="GO" id="GO:0016791">
    <property type="term" value="F:phosphatase activity"/>
    <property type="evidence" value="ECO:0007669"/>
    <property type="project" value="TreeGrafter"/>
</dbReference>
<sequence length="236" mass="26317">GRQKVSIRKVFEPIQNEIAYLADNGTDIVAGDFVQSMKFEDEDYVGLARDLETLNDRGFTYMPCMADWNFVDAAREDYYQVVLSYGCQAKKVPDLTALRGISKVSLYHKDGIPEDVEQMMKEHWSDKMDVCISGSCYLDFSGKDCNKGRGLAILQEHLGITYEETAAFGNADNDISMILQAKYGYAVGNASEDLKKAAFEVIGPVQQDGVLMKLKEILAEMGKEGQADESDDSRIQ</sequence>
<dbReference type="Gene3D" id="3.40.50.1000">
    <property type="entry name" value="HAD superfamily/HAD-like"/>
    <property type="match status" value="1"/>
</dbReference>
<organism evidence="1 2">
    <name type="scientific">Candidatus Anaerobutyricum stercoripullorum</name>
    <dbReference type="NCBI Taxonomy" id="2838456"/>
    <lineage>
        <taxon>Bacteria</taxon>
        <taxon>Bacillati</taxon>
        <taxon>Bacillota</taxon>
        <taxon>Clostridia</taxon>
        <taxon>Lachnospirales</taxon>
        <taxon>Lachnospiraceae</taxon>
        <taxon>Anaerobutyricum</taxon>
    </lineage>
</organism>
<dbReference type="Gene3D" id="3.30.1240.10">
    <property type="match status" value="1"/>
</dbReference>